<feature type="transmembrane region" description="Helical" evidence="9">
    <location>
        <begin position="53"/>
        <end position="73"/>
    </location>
</feature>
<keyword evidence="9" id="KW-0472">Membrane</keyword>
<keyword evidence="7" id="KW-0067">ATP-binding</keyword>
<feature type="transmembrane region" description="Helical" evidence="9">
    <location>
        <begin position="155"/>
        <end position="172"/>
    </location>
</feature>
<feature type="transmembrane region" description="Helical" evidence="9">
    <location>
        <begin position="93"/>
        <end position="114"/>
    </location>
</feature>
<dbReference type="GO" id="GO:0005524">
    <property type="term" value="F:ATP binding"/>
    <property type="evidence" value="ECO:0007669"/>
    <property type="project" value="UniProtKB-KW"/>
</dbReference>
<keyword evidence="6 11" id="KW-0418">Kinase</keyword>
<evidence type="ECO:0000256" key="5">
    <source>
        <dbReference type="ARBA" id="ARBA00022741"/>
    </source>
</evidence>
<dbReference type="Gene3D" id="3.30.565.10">
    <property type="entry name" value="Histidine kinase-like ATPase, C-terminal domain"/>
    <property type="match status" value="1"/>
</dbReference>
<evidence type="ECO:0000256" key="3">
    <source>
        <dbReference type="ARBA" id="ARBA00022553"/>
    </source>
</evidence>
<dbReference type="Gene3D" id="1.20.5.1930">
    <property type="match status" value="1"/>
</dbReference>
<dbReference type="EMBL" id="FONZ01000001">
    <property type="protein sequence ID" value="SFE84862.1"/>
    <property type="molecule type" value="Genomic_DNA"/>
</dbReference>
<feature type="transmembrane region" description="Helical" evidence="9">
    <location>
        <begin position="27"/>
        <end position="46"/>
    </location>
</feature>
<evidence type="ECO:0000256" key="9">
    <source>
        <dbReference type="SAM" id="Phobius"/>
    </source>
</evidence>
<dbReference type="SUPFAM" id="SSF55874">
    <property type="entry name" value="ATPase domain of HSP90 chaperone/DNA topoisomerase II/histidine kinase"/>
    <property type="match status" value="1"/>
</dbReference>
<keyword evidence="8" id="KW-0902">Two-component regulatory system</keyword>
<organism evidence="11 12">
    <name type="scientific">Flavimobilis marinus</name>
    <dbReference type="NCBI Taxonomy" id="285351"/>
    <lineage>
        <taxon>Bacteria</taxon>
        <taxon>Bacillati</taxon>
        <taxon>Actinomycetota</taxon>
        <taxon>Actinomycetes</taxon>
        <taxon>Micrococcales</taxon>
        <taxon>Jonesiaceae</taxon>
        <taxon>Flavimobilis</taxon>
    </lineage>
</organism>
<dbReference type="GO" id="GO:0000155">
    <property type="term" value="F:phosphorelay sensor kinase activity"/>
    <property type="evidence" value="ECO:0007669"/>
    <property type="project" value="InterPro"/>
</dbReference>
<dbReference type="AlphaFoldDB" id="A0A1I2DW07"/>
<dbReference type="OrthoDB" id="5241784at2"/>
<gene>
    <name evidence="11" type="ORF">SAMN04488035_0773</name>
</gene>
<sequence>MREVTDVAGGDAAGSDESAHVPHAFELYTQVSLLAPTLIAGLLVAFDHPVPTLATFAVWATVAAVWVQQLALVVRAGLLPSRWWSGAGIGAWATSRVAVVVVLLAGLGLLAYGLREGRPAWLWALPYAVTLADATLARTVRSDDGLLPRLPRGDAAALALAVLAPVVVALVMTPDWSGLSVAAVVAGALVVQVGQVWWLDVVAALEASRGTSVALARTEERLRFAGELHDLQGHELQNIVMQADLARTLLRRDEPGDATQVAEILDAIHETAAGTLRQTRAIAHGYRAVDFEQEVAGAVEVLRAAGVALTVSGRLAAVPPDARHLAGLLVREAATNLLRHSAATTADLAVTRAGDEVRVVVRDPGPPRPEGHLGLDHGSGLESLTERAASAGLRLDHGPDGSGWQLTLTCSTEENP</sequence>
<dbReference type="PANTHER" id="PTHR24421">
    <property type="entry name" value="NITRATE/NITRITE SENSOR PROTEIN NARX-RELATED"/>
    <property type="match status" value="1"/>
</dbReference>
<keyword evidence="9" id="KW-0812">Transmembrane</keyword>
<evidence type="ECO:0000259" key="10">
    <source>
        <dbReference type="Pfam" id="PF07730"/>
    </source>
</evidence>
<keyword evidence="5" id="KW-0547">Nucleotide-binding</keyword>
<accession>A0A1I2DW07</accession>
<comment type="catalytic activity">
    <reaction evidence="1">
        <text>ATP + protein L-histidine = ADP + protein N-phospho-L-histidine.</text>
        <dbReference type="EC" id="2.7.13.3"/>
    </reaction>
</comment>
<protein>
    <recommendedName>
        <fullName evidence="2">histidine kinase</fullName>
        <ecNumber evidence="2">2.7.13.3</ecNumber>
    </recommendedName>
</protein>
<feature type="transmembrane region" description="Helical" evidence="9">
    <location>
        <begin position="179"/>
        <end position="199"/>
    </location>
</feature>
<dbReference type="Proteomes" id="UP000198520">
    <property type="component" value="Unassembled WGS sequence"/>
</dbReference>
<dbReference type="Pfam" id="PF07730">
    <property type="entry name" value="HisKA_3"/>
    <property type="match status" value="1"/>
</dbReference>
<dbReference type="PANTHER" id="PTHR24421:SF10">
    <property type="entry name" value="NITRATE_NITRITE SENSOR PROTEIN NARQ"/>
    <property type="match status" value="1"/>
</dbReference>
<evidence type="ECO:0000256" key="7">
    <source>
        <dbReference type="ARBA" id="ARBA00022840"/>
    </source>
</evidence>
<evidence type="ECO:0000256" key="1">
    <source>
        <dbReference type="ARBA" id="ARBA00000085"/>
    </source>
</evidence>
<evidence type="ECO:0000256" key="2">
    <source>
        <dbReference type="ARBA" id="ARBA00012438"/>
    </source>
</evidence>
<dbReference type="InterPro" id="IPR011712">
    <property type="entry name" value="Sig_transdc_His_kin_sub3_dim/P"/>
</dbReference>
<evidence type="ECO:0000313" key="12">
    <source>
        <dbReference type="Proteomes" id="UP000198520"/>
    </source>
</evidence>
<dbReference type="STRING" id="285351.SAMN04488035_0773"/>
<keyword evidence="4" id="KW-0808">Transferase</keyword>
<evidence type="ECO:0000256" key="4">
    <source>
        <dbReference type="ARBA" id="ARBA00022679"/>
    </source>
</evidence>
<name>A0A1I2DW07_9MICO</name>
<keyword evidence="3" id="KW-0597">Phosphoprotein</keyword>
<dbReference type="RefSeq" id="WP_093375177.1">
    <property type="nucleotide sequence ID" value="NZ_BNAN01000001.1"/>
</dbReference>
<keyword evidence="12" id="KW-1185">Reference proteome</keyword>
<reference evidence="12" key="1">
    <citation type="submission" date="2016-10" db="EMBL/GenBank/DDBJ databases">
        <authorList>
            <person name="Varghese N."/>
            <person name="Submissions S."/>
        </authorList>
    </citation>
    <scope>NUCLEOTIDE SEQUENCE [LARGE SCALE GENOMIC DNA]</scope>
    <source>
        <strain evidence="12">DSM 19083</strain>
    </source>
</reference>
<feature type="transmembrane region" description="Helical" evidence="9">
    <location>
        <begin position="121"/>
        <end position="140"/>
    </location>
</feature>
<dbReference type="GO" id="GO:0016020">
    <property type="term" value="C:membrane"/>
    <property type="evidence" value="ECO:0007669"/>
    <property type="project" value="InterPro"/>
</dbReference>
<dbReference type="EC" id="2.7.13.3" evidence="2"/>
<keyword evidence="9" id="KW-1133">Transmembrane helix</keyword>
<proteinExistence type="predicted"/>
<dbReference type="InterPro" id="IPR050482">
    <property type="entry name" value="Sensor_HK_TwoCompSys"/>
</dbReference>
<evidence type="ECO:0000313" key="11">
    <source>
        <dbReference type="EMBL" id="SFE84862.1"/>
    </source>
</evidence>
<dbReference type="InterPro" id="IPR036890">
    <property type="entry name" value="HATPase_C_sf"/>
</dbReference>
<feature type="domain" description="Signal transduction histidine kinase subgroup 3 dimerisation and phosphoacceptor" evidence="10">
    <location>
        <begin position="220"/>
        <end position="288"/>
    </location>
</feature>
<dbReference type="CDD" id="cd16917">
    <property type="entry name" value="HATPase_UhpB-NarQ-NarX-like"/>
    <property type="match status" value="1"/>
</dbReference>
<evidence type="ECO:0000256" key="8">
    <source>
        <dbReference type="ARBA" id="ARBA00023012"/>
    </source>
</evidence>
<evidence type="ECO:0000256" key="6">
    <source>
        <dbReference type="ARBA" id="ARBA00022777"/>
    </source>
</evidence>
<dbReference type="GO" id="GO:0046983">
    <property type="term" value="F:protein dimerization activity"/>
    <property type="evidence" value="ECO:0007669"/>
    <property type="project" value="InterPro"/>
</dbReference>